<dbReference type="AlphaFoldDB" id="A0A1Y2KWQ7"/>
<dbReference type="CDD" id="cd07377">
    <property type="entry name" value="WHTH_GntR"/>
    <property type="match status" value="1"/>
</dbReference>
<dbReference type="PROSITE" id="PS50949">
    <property type="entry name" value="HTH_GNTR"/>
    <property type="match status" value="1"/>
</dbReference>
<dbReference type="SUPFAM" id="SSF46785">
    <property type="entry name" value="Winged helix' DNA-binding domain"/>
    <property type="match status" value="1"/>
</dbReference>
<dbReference type="GO" id="GO:0003700">
    <property type="term" value="F:DNA-binding transcription factor activity"/>
    <property type="evidence" value="ECO:0007669"/>
    <property type="project" value="InterPro"/>
</dbReference>
<dbReference type="Pfam" id="PF00392">
    <property type="entry name" value="GntR"/>
    <property type="match status" value="1"/>
</dbReference>
<gene>
    <name evidence="5" type="ORF">TMES_21150</name>
</gene>
<comment type="caution">
    <text evidence="5">The sequence shown here is derived from an EMBL/GenBank/DDBJ whole genome shotgun (WGS) entry which is preliminary data.</text>
</comment>
<dbReference type="RefSeq" id="WP_085586351.1">
    <property type="nucleotide sequence ID" value="NZ_JFKA01000019.1"/>
</dbReference>
<keyword evidence="2" id="KW-0238">DNA-binding</keyword>
<evidence type="ECO:0000256" key="1">
    <source>
        <dbReference type="ARBA" id="ARBA00023015"/>
    </source>
</evidence>
<evidence type="ECO:0000313" key="5">
    <source>
        <dbReference type="EMBL" id="OSQ35442.1"/>
    </source>
</evidence>
<evidence type="ECO:0000259" key="4">
    <source>
        <dbReference type="PROSITE" id="PS50949"/>
    </source>
</evidence>
<dbReference type="SMART" id="SM00895">
    <property type="entry name" value="FCD"/>
    <property type="match status" value="1"/>
</dbReference>
<dbReference type="PRINTS" id="PR00035">
    <property type="entry name" value="HTHGNTR"/>
</dbReference>
<organism evidence="5 6">
    <name type="scientific">Thalassospira mesophila</name>
    <dbReference type="NCBI Taxonomy" id="1293891"/>
    <lineage>
        <taxon>Bacteria</taxon>
        <taxon>Pseudomonadati</taxon>
        <taxon>Pseudomonadota</taxon>
        <taxon>Alphaproteobacteria</taxon>
        <taxon>Rhodospirillales</taxon>
        <taxon>Thalassospiraceae</taxon>
        <taxon>Thalassospira</taxon>
    </lineage>
</organism>
<dbReference type="EMBL" id="JFKA01000019">
    <property type="protein sequence ID" value="OSQ35442.1"/>
    <property type="molecule type" value="Genomic_DNA"/>
</dbReference>
<dbReference type="InterPro" id="IPR000524">
    <property type="entry name" value="Tscrpt_reg_HTH_GntR"/>
</dbReference>
<evidence type="ECO:0000313" key="6">
    <source>
        <dbReference type="Proteomes" id="UP000193391"/>
    </source>
</evidence>
<dbReference type="Gene3D" id="1.10.10.10">
    <property type="entry name" value="Winged helix-like DNA-binding domain superfamily/Winged helix DNA-binding domain"/>
    <property type="match status" value="1"/>
</dbReference>
<evidence type="ECO:0000256" key="2">
    <source>
        <dbReference type="ARBA" id="ARBA00023125"/>
    </source>
</evidence>
<sequence>MVIEGASRPADRERLHLSVAEDLENRILSGNLPIGDRLPSESAIARDFNVSTRSVREAMQILETKGLVRRKHGERAMIVRDDVAEFLGTLATTVRQLFSTNPDYLVQLMDVRRMIEVEVIGALVTRENPITPEIDKAMNNLRETAHAGEFGKFTDCDAAFHRALVQSAGNDVMAVLYNNLYGLITDVIRVTSRVPVKSLDVACAEHEHLYDLIKNRDEATAKQAIAAHINNSSAYLQVAIAKAQNKETQE</sequence>
<dbReference type="InterPro" id="IPR036388">
    <property type="entry name" value="WH-like_DNA-bd_sf"/>
</dbReference>
<evidence type="ECO:0000256" key="3">
    <source>
        <dbReference type="ARBA" id="ARBA00023163"/>
    </source>
</evidence>
<dbReference type="Pfam" id="PF07729">
    <property type="entry name" value="FCD"/>
    <property type="match status" value="1"/>
</dbReference>
<keyword evidence="6" id="KW-1185">Reference proteome</keyword>
<proteinExistence type="predicted"/>
<dbReference type="GO" id="GO:0003677">
    <property type="term" value="F:DNA binding"/>
    <property type="evidence" value="ECO:0007669"/>
    <property type="project" value="UniProtKB-KW"/>
</dbReference>
<dbReference type="InterPro" id="IPR008920">
    <property type="entry name" value="TF_FadR/GntR_C"/>
</dbReference>
<keyword evidence="3" id="KW-0804">Transcription</keyword>
<dbReference type="Proteomes" id="UP000193391">
    <property type="component" value="Unassembled WGS sequence"/>
</dbReference>
<dbReference type="Gene3D" id="1.20.120.530">
    <property type="entry name" value="GntR ligand-binding domain-like"/>
    <property type="match status" value="1"/>
</dbReference>
<reference evidence="5 6" key="1">
    <citation type="submission" date="2014-03" db="EMBL/GenBank/DDBJ databases">
        <title>The draft genome sequence of Thalassospira mesophila JCM 18969.</title>
        <authorList>
            <person name="Lai Q."/>
            <person name="Shao Z."/>
        </authorList>
    </citation>
    <scope>NUCLEOTIDE SEQUENCE [LARGE SCALE GENOMIC DNA]</scope>
    <source>
        <strain evidence="5 6">JCM 18969</strain>
    </source>
</reference>
<keyword evidence="1" id="KW-0805">Transcription regulation</keyword>
<protein>
    <recommendedName>
        <fullName evidence="4">HTH gntR-type domain-containing protein</fullName>
    </recommendedName>
</protein>
<dbReference type="OrthoDB" id="9028214at2"/>
<dbReference type="PANTHER" id="PTHR43537">
    <property type="entry name" value="TRANSCRIPTIONAL REGULATOR, GNTR FAMILY"/>
    <property type="match status" value="1"/>
</dbReference>
<dbReference type="SMART" id="SM00345">
    <property type="entry name" value="HTH_GNTR"/>
    <property type="match status" value="1"/>
</dbReference>
<dbReference type="SUPFAM" id="SSF48008">
    <property type="entry name" value="GntR ligand-binding domain-like"/>
    <property type="match status" value="1"/>
</dbReference>
<dbReference type="InterPro" id="IPR011711">
    <property type="entry name" value="GntR_C"/>
</dbReference>
<name>A0A1Y2KWQ7_9PROT</name>
<dbReference type="InterPro" id="IPR036390">
    <property type="entry name" value="WH_DNA-bd_sf"/>
</dbReference>
<feature type="domain" description="HTH gntR-type" evidence="4">
    <location>
        <begin position="13"/>
        <end position="82"/>
    </location>
</feature>
<dbReference type="STRING" id="1293891.TMES_21150"/>
<accession>A0A1Y2KWQ7</accession>
<dbReference type="PANTHER" id="PTHR43537:SF5">
    <property type="entry name" value="UXU OPERON TRANSCRIPTIONAL REGULATOR"/>
    <property type="match status" value="1"/>
</dbReference>